<name>A0A165HY21_XYLHT</name>
<dbReference type="STRING" id="1328760.A0A165HY21"/>
<feature type="compositionally biased region" description="Polar residues" evidence="1">
    <location>
        <begin position="134"/>
        <end position="144"/>
    </location>
</feature>
<feature type="region of interest" description="Disordered" evidence="1">
    <location>
        <begin position="58"/>
        <end position="161"/>
    </location>
</feature>
<feature type="compositionally biased region" description="Basic and acidic residues" evidence="1">
    <location>
        <begin position="274"/>
        <end position="294"/>
    </location>
</feature>
<protein>
    <submittedName>
        <fullName evidence="2">Uncharacterized protein</fullName>
    </submittedName>
</protein>
<organism evidence="2 3">
    <name type="scientific">Xylona heveae (strain CBS 132557 / TC161)</name>
    <dbReference type="NCBI Taxonomy" id="1328760"/>
    <lineage>
        <taxon>Eukaryota</taxon>
        <taxon>Fungi</taxon>
        <taxon>Dikarya</taxon>
        <taxon>Ascomycota</taxon>
        <taxon>Pezizomycotina</taxon>
        <taxon>Xylonomycetes</taxon>
        <taxon>Xylonales</taxon>
        <taxon>Xylonaceae</taxon>
        <taxon>Xylona</taxon>
    </lineage>
</organism>
<feature type="region of interest" description="Disordered" evidence="1">
    <location>
        <begin position="254"/>
        <end position="298"/>
    </location>
</feature>
<dbReference type="OrthoDB" id="5369448at2759"/>
<feature type="compositionally biased region" description="Acidic residues" evidence="1">
    <location>
        <begin position="256"/>
        <end position="271"/>
    </location>
</feature>
<feature type="region of interest" description="Disordered" evidence="1">
    <location>
        <begin position="738"/>
        <end position="774"/>
    </location>
</feature>
<dbReference type="AlphaFoldDB" id="A0A165HY21"/>
<feature type="compositionally biased region" description="Low complexity" evidence="1">
    <location>
        <begin position="696"/>
        <end position="726"/>
    </location>
</feature>
<evidence type="ECO:0000313" key="3">
    <source>
        <dbReference type="Proteomes" id="UP000076632"/>
    </source>
</evidence>
<dbReference type="GeneID" id="28899994"/>
<proteinExistence type="predicted"/>
<feature type="compositionally biased region" description="Basic and acidic residues" evidence="1">
    <location>
        <begin position="754"/>
        <end position="766"/>
    </location>
</feature>
<dbReference type="InParanoid" id="A0A165HY21"/>
<feature type="region of interest" description="Disordered" evidence="1">
    <location>
        <begin position="385"/>
        <end position="430"/>
    </location>
</feature>
<evidence type="ECO:0000313" key="2">
    <source>
        <dbReference type="EMBL" id="KZF24084.1"/>
    </source>
</evidence>
<sequence>MSAGADFSIYTDPSALPTPDSTLGRSFDEASLAAVESKYEQAGSVKNLMDSIEHEDMSLPRSPTMTHQSEDVISEMPEDSVIQTISLDERSGQYAPYKQRSPFRSPSSVRALQMETPPPFNDFSSPKSYRHRLSTTSRHSTPRSIRSEGMTVRSKKTSSNNNNKKEFPLVLLHVTIMPIHFPYSQATMDAVLPPAIIDNYKVLRDKVSDTVLERGILLPHPRDEYELLEERLLESLELKAPRISKCGHFHYHNEGDSSDECNEEDEDEGFDSEGSNKTEKCGDCGQRVKDDRHGSGSHGRRWNIKIYAANGLMRAGAWTAAWREMERIDVEISPWVPEALRRKLDWRQEREDAGVSRDAGSLANGEDKFLEKDGEQSEYVFHDQSFLDDDGEQRDTSFPSMQPVGMSNDDELDMTYQNGDHRRPPSMTPHAMSEFDAAEGSFRAASSSGIDMGANISVRGTPTPTPGPFAISPEGLATQRSKSAGHIPLDQLTEQIPSSPRPRSRRSPHHDEIPLATLLRNYIYVLARDRRNVAIAILTLLVLILALRSAPGVTVMPATSIPAMPSMPSVPLEVHNEQARQGQGYPGESRFPGTVPSPKPAVSHDNTNDYEEPFSSSTGEHVTRPRSSHEPAKLSRQGHDDPYVAVHEAEPQSESLRPKKGQLKPVKRTKNTPAHGEAVTQDLSPGAPQTDDSAAHAKLPIAPAPAAAAAAAAASIPSEPPAAAFPAPVAAGVGAAPADVSYPLDAEEDDDEHGNDNDTDTERDSYTAHPDPLP</sequence>
<feature type="compositionally biased region" description="Basic and acidic residues" evidence="1">
    <location>
        <begin position="621"/>
        <end position="650"/>
    </location>
</feature>
<keyword evidence="3" id="KW-1185">Reference proteome</keyword>
<reference evidence="2 3" key="1">
    <citation type="journal article" date="2016" name="Fungal Biol.">
        <title>The genome of Xylona heveae provides a window into fungal endophytism.</title>
        <authorList>
            <person name="Gazis R."/>
            <person name="Kuo A."/>
            <person name="Riley R."/>
            <person name="LaButti K."/>
            <person name="Lipzen A."/>
            <person name="Lin J."/>
            <person name="Amirebrahimi M."/>
            <person name="Hesse C.N."/>
            <person name="Spatafora J.W."/>
            <person name="Henrissat B."/>
            <person name="Hainaut M."/>
            <person name="Grigoriev I.V."/>
            <person name="Hibbett D.S."/>
        </authorList>
    </citation>
    <scope>NUCLEOTIDE SEQUENCE [LARGE SCALE GENOMIC DNA]</scope>
    <source>
        <strain evidence="2 3">TC161</strain>
    </source>
</reference>
<feature type="region of interest" description="Disordered" evidence="1">
    <location>
        <begin position="575"/>
        <end position="726"/>
    </location>
</feature>
<feature type="compositionally biased region" description="Basic residues" evidence="1">
    <location>
        <begin position="658"/>
        <end position="670"/>
    </location>
</feature>
<evidence type="ECO:0000256" key="1">
    <source>
        <dbReference type="SAM" id="MobiDB-lite"/>
    </source>
</evidence>
<dbReference type="RefSeq" id="XP_018189639.1">
    <property type="nucleotide sequence ID" value="XM_018334857.1"/>
</dbReference>
<dbReference type="EMBL" id="KV407456">
    <property type="protein sequence ID" value="KZF24084.1"/>
    <property type="molecule type" value="Genomic_DNA"/>
</dbReference>
<feature type="region of interest" description="Disordered" evidence="1">
    <location>
        <begin position="463"/>
        <end position="510"/>
    </location>
</feature>
<gene>
    <name evidence="2" type="ORF">L228DRAFT_266445</name>
</gene>
<dbReference type="Proteomes" id="UP000076632">
    <property type="component" value="Unassembled WGS sequence"/>
</dbReference>
<feature type="region of interest" description="Disordered" evidence="1">
    <location>
        <begin position="1"/>
        <end position="23"/>
    </location>
</feature>
<accession>A0A165HY21</accession>